<dbReference type="AlphaFoldDB" id="A0AAC9UHW2"/>
<keyword evidence="1" id="KW-0472">Membrane</keyword>
<organism evidence="2 3">
    <name type="scientific">Pseudoalteromonas nigrifaciens</name>
    <dbReference type="NCBI Taxonomy" id="28109"/>
    <lineage>
        <taxon>Bacteria</taxon>
        <taxon>Pseudomonadati</taxon>
        <taxon>Pseudomonadota</taxon>
        <taxon>Gammaproteobacteria</taxon>
        <taxon>Alteromonadales</taxon>
        <taxon>Pseudoalteromonadaceae</taxon>
        <taxon>Pseudoalteromonas</taxon>
    </lineage>
</organism>
<dbReference type="Proteomes" id="UP000198329">
    <property type="component" value="Chromosome I"/>
</dbReference>
<sequence>MELCGIIVKGLVAFLVAVGAARVGIYYFFKQKEYELVKSRYLDGSVDLLLVELENGLNITSHNFTRALNIIKAYRDQEDTFDLTELKKGFIDIDKPQFHLVANHRLQILSGSGIFWSTYQLALSYILHANIMLTNEIIDVIRMKETTDKISENRDNLIEPMMQAVKAQHDEGFKYSKMIHQFQVISDLLERNEMTFKQIEGFRKKKEVIQVIEMLEKDFSKELAELKTA</sequence>
<gene>
    <name evidence="2" type="ORF">PNIG_a1803</name>
</gene>
<name>A0AAC9UHW2_9GAMM</name>
<feature type="transmembrane region" description="Helical" evidence="1">
    <location>
        <begin position="6"/>
        <end position="29"/>
    </location>
</feature>
<protein>
    <submittedName>
        <fullName evidence="2">Uncharacterized protein</fullName>
    </submittedName>
</protein>
<dbReference type="KEGG" id="png:PNIG_a1803"/>
<dbReference type="GeneID" id="300941558"/>
<proteinExistence type="predicted"/>
<accession>A0AAC9UHW2</accession>
<keyword evidence="1" id="KW-0812">Transmembrane</keyword>
<dbReference type="RefSeq" id="WP_089368203.1">
    <property type="nucleotide sequence ID" value="NZ_BJXZ01000052.1"/>
</dbReference>
<dbReference type="EMBL" id="CP011036">
    <property type="protein sequence ID" value="ASM53901.1"/>
    <property type="molecule type" value="Genomic_DNA"/>
</dbReference>
<keyword evidence="1" id="KW-1133">Transmembrane helix</keyword>
<evidence type="ECO:0000256" key="1">
    <source>
        <dbReference type="SAM" id="Phobius"/>
    </source>
</evidence>
<evidence type="ECO:0000313" key="3">
    <source>
        <dbReference type="Proteomes" id="UP000198329"/>
    </source>
</evidence>
<reference evidence="2 3" key="1">
    <citation type="submission" date="2015-03" db="EMBL/GenBank/DDBJ databases">
        <authorList>
            <person name="Xie B.-B."/>
            <person name="Rong J.-C."/>
            <person name="Qin Q.-L."/>
            <person name="Zhang Y.-Z."/>
        </authorList>
    </citation>
    <scope>NUCLEOTIDE SEQUENCE [LARGE SCALE GENOMIC DNA]</scope>
    <source>
        <strain evidence="2 3">KMM 661</strain>
    </source>
</reference>
<evidence type="ECO:0000313" key="2">
    <source>
        <dbReference type="EMBL" id="ASM53901.1"/>
    </source>
</evidence>
<keyword evidence="3" id="KW-1185">Reference proteome</keyword>